<evidence type="ECO:0000313" key="1">
    <source>
        <dbReference type="EMBL" id="MDF3833383.1"/>
    </source>
</evidence>
<organism evidence="1 2">
    <name type="scientific">Cupriavidus basilensis</name>
    <dbReference type="NCBI Taxonomy" id="68895"/>
    <lineage>
        <taxon>Bacteria</taxon>
        <taxon>Pseudomonadati</taxon>
        <taxon>Pseudomonadota</taxon>
        <taxon>Betaproteobacteria</taxon>
        <taxon>Burkholderiales</taxon>
        <taxon>Burkholderiaceae</taxon>
        <taxon>Cupriavidus</taxon>
    </lineage>
</organism>
<reference evidence="1 2" key="1">
    <citation type="submission" date="2023-03" db="EMBL/GenBank/DDBJ databases">
        <title>Draft assemblies of triclosan tolerant bacteria isolated from returned activated sludge.</title>
        <authorList>
            <person name="Van Hamelsveld S."/>
        </authorList>
    </citation>
    <scope>NUCLEOTIDE SEQUENCE [LARGE SCALE GENOMIC DNA]</scope>
    <source>
        <strain evidence="1 2">GW210010_S58</strain>
    </source>
</reference>
<sequence length="761" mass="83415">MPVFLPIFSPLHSARPKRRPHSLRLLALLPLAAALLCGGARASGGGEMSTLVATSRIQPEKAALPKYMDGHLGVLWPGYAAPYLMLAYRQMLGLPPLSDEDRSSLLAGKLVQADDYTRTQAAIKAWMQARAKAGVVQSVEVRPGERNTMDFTYAPNCGAAAFETAAATLARRSADHADAQQWVSTWIAGQDAVFATCSAGKGAAQPALPALASGAPQWLERDRRYQLASMQFYGGDYDAAGKSFTEIAADAGSPWHEWASYLVARNWRRQLLVDTARARDTLGGDWSGHPMAVRLHTLASKARDPAVRAAAADMIDMIESRVVPGEVWQRRWQAMDGRQPPASLQQWSSDIRWLWALMPAAGYADDWLYLTGTLSTDSIFAEPERIARSQQLVFERWQRTRALPWLASAVMVAQPGQPHTAQLVKDSRALPQSSPLYLHFAWHRARLALMALRYDEARAELTRAAPLLPEEGLGTRQLFGSLAMRAALSLDGVAQNFPRTPLGFDAYYGSRGFTEDLPKGSDKGLLDQDTQDWLYSQFTAVELLRLGTGGEAGATAAVPPTPAASVAASPPLARGLKVRLLSEAWQRAAMTGQAAVAAEALRAWQAESDSRNLQAAVQAADPAEQRYLLARMMLLKEVPGLGRAEWMQRSYYSQAMFTDGKAGFKPLSQVPPAFHDAAAARDAAAQLKRYQDLSTTEWMGRQILPYISANPRLPEGATVLARLVRQSRYGERHTPTSRSAFTLLHKLYAKSPEAADTRYFY</sequence>
<dbReference type="Proteomes" id="UP001216674">
    <property type="component" value="Unassembled WGS sequence"/>
</dbReference>
<comment type="caution">
    <text evidence="1">The sequence shown here is derived from an EMBL/GenBank/DDBJ whole genome shotgun (WGS) entry which is preliminary data.</text>
</comment>
<dbReference type="RefSeq" id="WP_276264746.1">
    <property type="nucleotide sequence ID" value="NZ_JARJLM010000180.1"/>
</dbReference>
<evidence type="ECO:0008006" key="3">
    <source>
        <dbReference type="Google" id="ProtNLM"/>
    </source>
</evidence>
<name>A0ABT6ALW0_9BURK</name>
<keyword evidence="2" id="KW-1185">Reference proteome</keyword>
<accession>A0ABT6ALW0</accession>
<evidence type="ECO:0000313" key="2">
    <source>
        <dbReference type="Proteomes" id="UP001216674"/>
    </source>
</evidence>
<dbReference type="EMBL" id="JARJLM010000180">
    <property type="protein sequence ID" value="MDF3833383.1"/>
    <property type="molecule type" value="Genomic_DNA"/>
</dbReference>
<gene>
    <name evidence="1" type="ORF">P3W85_10535</name>
</gene>
<proteinExistence type="predicted"/>
<protein>
    <recommendedName>
        <fullName evidence="3">DUF4034 domain-containing protein</fullName>
    </recommendedName>
</protein>